<accession>A0A227PGC9</accession>
<reference evidence="1 2" key="1">
    <citation type="submission" date="2016-11" db="EMBL/GenBank/DDBJ databases">
        <title>Whole genomes of Flavobacteriaceae.</title>
        <authorList>
            <person name="Stine C."/>
            <person name="Li C."/>
            <person name="Tadesse D."/>
        </authorList>
    </citation>
    <scope>NUCLEOTIDE SEQUENCE [LARGE SCALE GENOMIC DNA]</scope>
    <source>
        <strain evidence="1 2">DSM 24704</strain>
    </source>
</reference>
<comment type="caution">
    <text evidence="1">The sequence shown here is derived from an EMBL/GenBank/DDBJ whole genome shotgun (WGS) entry which is preliminary data.</text>
</comment>
<dbReference type="Proteomes" id="UP000214684">
    <property type="component" value="Unassembled WGS sequence"/>
</dbReference>
<evidence type="ECO:0000313" key="2">
    <source>
        <dbReference type="Proteomes" id="UP000214684"/>
    </source>
</evidence>
<name>A0A227PGC9_9FLAO</name>
<gene>
    <name evidence="1" type="ORF">B0A64_04080</name>
</gene>
<keyword evidence="2" id="KW-1185">Reference proteome</keyword>
<sequence>MKNNFIKKIDEAIISQIIDGDSSTYDEILKEEGFDINDIENYALKNFRKHSFLLKGYINKQRDNDLLEKASALLQSAIEKNIDKPISYLKSLIANNQFQVQYRNLDNLGIDEIKEIIKDQNLLELLEQLENDQK</sequence>
<dbReference type="AlphaFoldDB" id="A0A227PGC9"/>
<dbReference type="OrthoDB" id="1441520at2"/>
<dbReference type="EMBL" id="MUGS01000005">
    <property type="protein sequence ID" value="OXG08613.1"/>
    <property type="molecule type" value="Genomic_DNA"/>
</dbReference>
<dbReference type="RefSeq" id="WP_089478281.1">
    <property type="nucleotide sequence ID" value="NZ_MUGS01000005.1"/>
</dbReference>
<protein>
    <submittedName>
        <fullName evidence="1">Uncharacterized protein</fullName>
    </submittedName>
</protein>
<evidence type="ECO:0000313" key="1">
    <source>
        <dbReference type="EMBL" id="OXG08613.1"/>
    </source>
</evidence>
<proteinExistence type="predicted"/>
<organism evidence="1 2">
    <name type="scientific">Flavobacterium araucananum</name>
    <dbReference type="NCBI Taxonomy" id="946678"/>
    <lineage>
        <taxon>Bacteria</taxon>
        <taxon>Pseudomonadati</taxon>
        <taxon>Bacteroidota</taxon>
        <taxon>Flavobacteriia</taxon>
        <taxon>Flavobacteriales</taxon>
        <taxon>Flavobacteriaceae</taxon>
        <taxon>Flavobacterium</taxon>
    </lineage>
</organism>